<evidence type="ECO:0000256" key="2">
    <source>
        <dbReference type="ARBA" id="ARBA00022730"/>
    </source>
</evidence>
<dbReference type="OrthoDB" id="9802617at2"/>
<keyword evidence="4 8" id="KW-0689">Ribosomal protein</keyword>
<dbReference type="PANTHER" id="PTHR11758">
    <property type="entry name" value="40S RIBOSOMAL PROTEIN S15A"/>
    <property type="match status" value="1"/>
</dbReference>
<evidence type="ECO:0000256" key="8">
    <source>
        <dbReference type="HAMAP-Rule" id="MF_01302"/>
    </source>
</evidence>
<dbReference type="Proteomes" id="UP000237819">
    <property type="component" value="Unassembled WGS sequence"/>
</dbReference>
<dbReference type="AlphaFoldDB" id="A0A2S8GPT9"/>
<dbReference type="Gene3D" id="3.30.1370.30">
    <property type="match status" value="1"/>
</dbReference>
<comment type="function">
    <text evidence="8">One of the primary rRNA binding proteins, it binds directly to 16S rRNA central domain where it helps coordinate assembly of the platform of the 30S subunit.</text>
</comment>
<evidence type="ECO:0000313" key="11">
    <source>
        <dbReference type="Proteomes" id="UP000237819"/>
    </source>
</evidence>
<dbReference type="Pfam" id="PF00410">
    <property type="entry name" value="Ribosomal_S8"/>
    <property type="match status" value="1"/>
</dbReference>
<gene>
    <name evidence="8" type="primary">rpsH</name>
    <name evidence="10" type="ORF">C5Y93_08155</name>
</gene>
<dbReference type="FunFam" id="3.30.1370.30:FF:000002">
    <property type="entry name" value="30S ribosomal protein S8"/>
    <property type="match status" value="1"/>
</dbReference>
<accession>A0A2S8GPT9</accession>
<dbReference type="GO" id="GO:0003735">
    <property type="term" value="F:structural constituent of ribosome"/>
    <property type="evidence" value="ECO:0007669"/>
    <property type="project" value="InterPro"/>
</dbReference>
<dbReference type="FunFam" id="3.30.1490.10:FF:000001">
    <property type="entry name" value="30S ribosomal protein S8"/>
    <property type="match status" value="1"/>
</dbReference>
<dbReference type="InterPro" id="IPR035987">
    <property type="entry name" value="Ribosomal_uS8_sf"/>
</dbReference>
<keyword evidence="3 8" id="KW-0694">RNA-binding</keyword>
<proteinExistence type="inferred from homology"/>
<keyword evidence="2 8" id="KW-0699">rRNA-binding</keyword>
<sequence length="131" mass="14986">MMTDPIADMLTRIRNAVRVEHPHVEMPTSKVKRGLADVLKREGYIWDWVETDDHPVKQIRLELKYGPSGERVIQHIKRVSKPGRRIYSKSNDLRPILNGMGITVISTSSGVISDREARQKKIGGEVLCEIW</sequence>
<comment type="caution">
    <text evidence="10">The sequence shown here is derived from an EMBL/GenBank/DDBJ whole genome shotgun (WGS) entry which is preliminary data.</text>
</comment>
<dbReference type="GO" id="GO:0005840">
    <property type="term" value="C:ribosome"/>
    <property type="evidence" value="ECO:0007669"/>
    <property type="project" value="UniProtKB-KW"/>
</dbReference>
<dbReference type="NCBIfam" id="NF001109">
    <property type="entry name" value="PRK00136.1"/>
    <property type="match status" value="1"/>
</dbReference>
<comment type="similarity">
    <text evidence="1 8 9">Belongs to the universal ribosomal protein uS8 family.</text>
</comment>
<evidence type="ECO:0000256" key="5">
    <source>
        <dbReference type="ARBA" id="ARBA00023274"/>
    </source>
</evidence>
<evidence type="ECO:0000256" key="4">
    <source>
        <dbReference type="ARBA" id="ARBA00022980"/>
    </source>
</evidence>
<dbReference type="InterPro" id="IPR047863">
    <property type="entry name" value="Ribosomal_uS8_CS"/>
</dbReference>
<dbReference type="Gene3D" id="3.30.1490.10">
    <property type="match status" value="1"/>
</dbReference>
<evidence type="ECO:0000313" key="10">
    <source>
        <dbReference type="EMBL" id="PQO46445.1"/>
    </source>
</evidence>
<organism evidence="10 11">
    <name type="scientific">Blastopirellula marina</name>
    <dbReference type="NCBI Taxonomy" id="124"/>
    <lineage>
        <taxon>Bacteria</taxon>
        <taxon>Pseudomonadati</taxon>
        <taxon>Planctomycetota</taxon>
        <taxon>Planctomycetia</taxon>
        <taxon>Pirellulales</taxon>
        <taxon>Pirellulaceae</taxon>
        <taxon>Blastopirellula</taxon>
    </lineage>
</organism>
<evidence type="ECO:0000256" key="7">
    <source>
        <dbReference type="ARBA" id="ARBA00046740"/>
    </source>
</evidence>
<reference evidence="10 11" key="1">
    <citation type="submission" date="2018-02" db="EMBL/GenBank/DDBJ databases">
        <title>Comparative genomes isolates from brazilian mangrove.</title>
        <authorList>
            <person name="Araujo J.E."/>
            <person name="Taketani R.G."/>
            <person name="Silva M.C.P."/>
            <person name="Loureco M.V."/>
            <person name="Andreote F.D."/>
        </authorList>
    </citation>
    <scope>NUCLEOTIDE SEQUENCE [LARGE SCALE GENOMIC DNA]</scope>
    <source>
        <strain evidence="10 11">Nap-Phe MGV</strain>
    </source>
</reference>
<dbReference type="InterPro" id="IPR000630">
    <property type="entry name" value="Ribosomal_uS8"/>
</dbReference>
<comment type="subunit">
    <text evidence="7 8">Part of the 30S ribosomal subunit. Contacts proteins S5 and S12.</text>
</comment>
<dbReference type="GO" id="GO:0006412">
    <property type="term" value="P:translation"/>
    <property type="evidence" value="ECO:0007669"/>
    <property type="project" value="UniProtKB-UniRule"/>
</dbReference>
<dbReference type="SUPFAM" id="SSF56047">
    <property type="entry name" value="Ribosomal protein S8"/>
    <property type="match status" value="1"/>
</dbReference>
<protein>
    <recommendedName>
        <fullName evidence="6 8">Small ribosomal subunit protein uS8</fullName>
    </recommendedName>
</protein>
<dbReference type="PROSITE" id="PS00053">
    <property type="entry name" value="RIBOSOMAL_S8"/>
    <property type="match status" value="1"/>
</dbReference>
<dbReference type="GO" id="GO:0005737">
    <property type="term" value="C:cytoplasm"/>
    <property type="evidence" value="ECO:0007669"/>
    <property type="project" value="UniProtKB-ARBA"/>
</dbReference>
<dbReference type="EMBL" id="PUHZ01000009">
    <property type="protein sequence ID" value="PQO46445.1"/>
    <property type="molecule type" value="Genomic_DNA"/>
</dbReference>
<evidence type="ECO:0000256" key="1">
    <source>
        <dbReference type="ARBA" id="ARBA00006471"/>
    </source>
</evidence>
<evidence type="ECO:0000256" key="6">
    <source>
        <dbReference type="ARBA" id="ARBA00035258"/>
    </source>
</evidence>
<dbReference type="HAMAP" id="MF_01302_B">
    <property type="entry name" value="Ribosomal_uS8_B"/>
    <property type="match status" value="1"/>
</dbReference>
<dbReference type="GO" id="GO:0019843">
    <property type="term" value="F:rRNA binding"/>
    <property type="evidence" value="ECO:0007669"/>
    <property type="project" value="UniProtKB-UniRule"/>
</dbReference>
<dbReference type="GO" id="GO:1990904">
    <property type="term" value="C:ribonucleoprotein complex"/>
    <property type="evidence" value="ECO:0007669"/>
    <property type="project" value="UniProtKB-KW"/>
</dbReference>
<evidence type="ECO:0000256" key="9">
    <source>
        <dbReference type="RuleBase" id="RU003660"/>
    </source>
</evidence>
<name>A0A2S8GPT9_9BACT</name>
<evidence type="ECO:0000256" key="3">
    <source>
        <dbReference type="ARBA" id="ARBA00022884"/>
    </source>
</evidence>
<keyword evidence="5 8" id="KW-0687">Ribonucleoprotein</keyword>